<accession>A0A2H9TFS1</accession>
<dbReference type="EMBL" id="MTSL01000213">
    <property type="protein sequence ID" value="PJF16627.1"/>
    <property type="molecule type" value="Genomic_DNA"/>
</dbReference>
<dbReference type="AlphaFoldDB" id="A0A2H9TFS1"/>
<keyword evidence="4" id="KW-1185">Reference proteome</keyword>
<dbReference type="OrthoDB" id="289038at2759"/>
<name>A0A2H9TFS1_9FUNG</name>
<reference evidence="3 4" key="1">
    <citation type="submission" date="2016-10" db="EMBL/GenBank/DDBJ databases">
        <title>The genome of Paramicrosporidium saccamoebae is the missing link in understanding Cryptomycota and Microsporidia evolution.</title>
        <authorList>
            <person name="Quandt C.A."/>
            <person name="Beaudet D."/>
            <person name="Corsaro D."/>
            <person name="Michel R."/>
            <person name="Corradi N."/>
            <person name="James T."/>
        </authorList>
    </citation>
    <scope>NUCLEOTIDE SEQUENCE [LARGE SCALE GENOMIC DNA]</scope>
    <source>
        <strain evidence="3 4">KSL3</strain>
    </source>
</reference>
<feature type="compositionally biased region" description="Polar residues" evidence="1">
    <location>
        <begin position="412"/>
        <end position="425"/>
    </location>
</feature>
<feature type="compositionally biased region" description="Polar residues" evidence="1">
    <location>
        <begin position="363"/>
        <end position="373"/>
    </location>
</feature>
<dbReference type="InterPro" id="IPR028889">
    <property type="entry name" value="USP"/>
</dbReference>
<proteinExistence type="predicted"/>
<feature type="compositionally biased region" description="Basic and acidic residues" evidence="1">
    <location>
        <begin position="327"/>
        <end position="342"/>
    </location>
</feature>
<evidence type="ECO:0000256" key="1">
    <source>
        <dbReference type="SAM" id="MobiDB-lite"/>
    </source>
</evidence>
<comment type="caution">
    <text evidence="3">The sequence shown here is derived from an EMBL/GenBank/DDBJ whole genome shotgun (WGS) entry which is preliminary data.</text>
</comment>
<dbReference type="InterPro" id="IPR038765">
    <property type="entry name" value="Papain-like_cys_pep_sf"/>
</dbReference>
<dbReference type="InterPro" id="IPR003903">
    <property type="entry name" value="UIM_dom"/>
</dbReference>
<gene>
    <name evidence="3" type="ORF">PSACC_03620</name>
</gene>
<organism evidence="3 4">
    <name type="scientific">Paramicrosporidium saccamoebae</name>
    <dbReference type="NCBI Taxonomy" id="1246581"/>
    <lineage>
        <taxon>Eukaryota</taxon>
        <taxon>Fungi</taxon>
        <taxon>Fungi incertae sedis</taxon>
        <taxon>Cryptomycota</taxon>
        <taxon>Cryptomycota incertae sedis</taxon>
        <taxon>Paramicrosporidium</taxon>
    </lineage>
</organism>
<feature type="compositionally biased region" description="Low complexity" evidence="1">
    <location>
        <begin position="459"/>
        <end position="474"/>
    </location>
</feature>
<dbReference type="PROSITE" id="PS50235">
    <property type="entry name" value="USP_3"/>
    <property type="match status" value="1"/>
</dbReference>
<feature type="domain" description="USP" evidence="2">
    <location>
        <begin position="1"/>
        <end position="295"/>
    </location>
</feature>
<protein>
    <recommendedName>
        <fullName evidence="2">USP domain-containing protein</fullName>
    </recommendedName>
</protein>
<evidence type="ECO:0000313" key="3">
    <source>
        <dbReference type="EMBL" id="PJF16627.1"/>
    </source>
</evidence>
<dbReference type="PROSITE" id="PS50330">
    <property type="entry name" value="UIM"/>
    <property type="match status" value="1"/>
</dbReference>
<dbReference type="Gene3D" id="3.90.70.10">
    <property type="entry name" value="Cysteine proteinases"/>
    <property type="match status" value="1"/>
</dbReference>
<evidence type="ECO:0000259" key="2">
    <source>
        <dbReference type="PROSITE" id="PS50235"/>
    </source>
</evidence>
<dbReference type="STRING" id="1246581.A0A2H9TFS1"/>
<dbReference type="SUPFAM" id="SSF54001">
    <property type="entry name" value="Cysteine proteinases"/>
    <property type="match status" value="1"/>
</dbReference>
<feature type="compositionally biased region" description="Polar residues" evidence="1">
    <location>
        <begin position="380"/>
        <end position="390"/>
    </location>
</feature>
<feature type="compositionally biased region" description="Polar residues" evidence="1">
    <location>
        <begin position="436"/>
        <end position="458"/>
    </location>
</feature>
<dbReference type="Proteomes" id="UP000240830">
    <property type="component" value="Unassembled WGS sequence"/>
</dbReference>
<feature type="region of interest" description="Disordered" evidence="1">
    <location>
        <begin position="321"/>
        <end position="530"/>
    </location>
</feature>
<sequence length="558" mass="61566">MNFCYMSSVLQNLFAIHSVREAVLNVNEAGSKIHLALAGVFARLQTTPKSQYGRNDYRSTNTDAITIVPDFEKEYKASILGEQKGLGLMPRQEGDPDIFLMWLTNVLPFMKGLMQTKLEKTLSFEGITYFIEDEDASSVQISVVPGTLDGQSLQDLLDNPNTTINDVLISPTGTDYIDECLSGFGAKFDGLNTVQEKYTIKSTGPVLPILVKRGNISFTNSNAKLQYENILIVNGELYHLNGLVIGRPGHFQAVVRTNILYNDWHIFNDSTARRLKDEEHLSYNKEVALLFYVKESEIVQWNNHAADFKAAVPSHIVTANRTLSEGTPRREEPLLRPRRTDENIPVGVSGSSDRARRELPNPRASQASTNSTPVARPSLRTLQTPTNNIPSAARSDPRTLQTPTNSPPTARPSPSTLQRPTNSTPVARPNPRALQTPASSTLSASRSNPRTTGNNIPSARTTRATTTTTTTATRGMGASNRLNGHSWPELGDQAPIIPRVTTSRNERSWPELGSQAPRMPRESTRSNEQISNEVVRPDLQPAVDDDLAMALAMSMMDF</sequence>
<evidence type="ECO:0000313" key="4">
    <source>
        <dbReference type="Proteomes" id="UP000240830"/>
    </source>
</evidence>